<evidence type="ECO:0000313" key="8">
    <source>
        <dbReference type="EMBL" id="QHT82658.1"/>
    </source>
</evidence>
<dbReference type="Pfam" id="PF04777">
    <property type="entry name" value="Evr1_Alr"/>
    <property type="match status" value="1"/>
</dbReference>
<proteinExistence type="predicted"/>
<dbReference type="PROSITE" id="PS51324">
    <property type="entry name" value="ERV_ALR"/>
    <property type="match status" value="1"/>
</dbReference>
<evidence type="ECO:0000256" key="4">
    <source>
        <dbReference type="ARBA" id="ARBA00022827"/>
    </source>
</evidence>
<evidence type="ECO:0000256" key="6">
    <source>
        <dbReference type="ARBA" id="ARBA00023157"/>
    </source>
</evidence>
<sequence>MSPNRWGPPIWTFLHVLAEKINEEQFHSIFPALFGFIRRICRVLPCPECSEHATTFLSKVNPAGVRNKNDFRNIMCIFHNVVNRRKQKPVFDATKLTERYGGIGPIIAYNGFVSAFQTKGNMKLLADTFQRTIVLGDFKKWFLSNIRFFLPRPTIQQPVQDPVQDPVSINAVETVDTVEVA</sequence>
<keyword evidence="3" id="KW-0285">Flavoprotein</keyword>
<dbReference type="GO" id="GO:0005739">
    <property type="term" value="C:mitochondrion"/>
    <property type="evidence" value="ECO:0007669"/>
    <property type="project" value="TreeGrafter"/>
</dbReference>
<dbReference type="InterPro" id="IPR017905">
    <property type="entry name" value="ERV/ALR_sulphydryl_oxidase"/>
</dbReference>
<reference evidence="8" key="1">
    <citation type="journal article" date="2020" name="Nature">
        <title>Giant virus diversity and host interactions through global metagenomics.</title>
        <authorList>
            <person name="Schulz F."/>
            <person name="Roux S."/>
            <person name="Paez-Espino D."/>
            <person name="Jungbluth S."/>
            <person name="Walsh D.A."/>
            <person name="Denef V.J."/>
            <person name="McMahon K.D."/>
            <person name="Konstantinidis K.T."/>
            <person name="Eloe-Fadrosh E.A."/>
            <person name="Kyrpides N.C."/>
            <person name="Woyke T."/>
        </authorList>
    </citation>
    <scope>NUCLEOTIDE SEQUENCE</scope>
    <source>
        <strain evidence="8">GVMAG-M-3300023184-165</strain>
    </source>
</reference>
<dbReference type="InterPro" id="IPR036774">
    <property type="entry name" value="ERV/ALR_sulphydryl_oxid_sf"/>
</dbReference>
<dbReference type="GO" id="GO:0016971">
    <property type="term" value="F:flavin-dependent sulfhydryl oxidase activity"/>
    <property type="evidence" value="ECO:0007669"/>
    <property type="project" value="InterPro"/>
</dbReference>
<evidence type="ECO:0000259" key="7">
    <source>
        <dbReference type="PROSITE" id="PS51324"/>
    </source>
</evidence>
<protein>
    <recommendedName>
        <fullName evidence="2">thiol oxidase</fullName>
        <ecNumber evidence="2">1.8.3.2</ecNumber>
    </recommendedName>
</protein>
<evidence type="ECO:0000256" key="3">
    <source>
        <dbReference type="ARBA" id="ARBA00022630"/>
    </source>
</evidence>
<accession>A0A6C0HPM7</accession>
<organism evidence="8">
    <name type="scientific">viral metagenome</name>
    <dbReference type="NCBI Taxonomy" id="1070528"/>
    <lineage>
        <taxon>unclassified sequences</taxon>
        <taxon>metagenomes</taxon>
        <taxon>organismal metagenomes</taxon>
    </lineage>
</organism>
<keyword evidence="5" id="KW-0560">Oxidoreductase</keyword>
<dbReference type="PANTHER" id="PTHR12645">
    <property type="entry name" value="ALR/ERV"/>
    <property type="match status" value="1"/>
</dbReference>
<dbReference type="InterPro" id="IPR039799">
    <property type="entry name" value="ALR/ERV"/>
</dbReference>
<dbReference type="EMBL" id="MN740003">
    <property type="protein sequence ID" value="QHT82658.1"/>
    <property type="molecule type" value="Genomic_DNA"/>
</dbReference>
<dbReference type="PANTHER" id="PTHR12645:SF0">
    <property type="entry name" value="FAD-LINKED SULFHYDRYL OXIDASE ALR"/>
    <property type="match status" value="1"/>
</dbReference>
<dbReference type="EC" id="1.8.3.2" evidence="2"/>
<dbReference type="SUPFAM" id="SSF69000">
    <property type="entry name" value="FAD-dependent thiol oxidase"/>
    <property type="match status" value="1"/>
</dbReference>
<comment type="cofactor">
    <cofactor evidence="1">
        <name>FAD</name>
        <dbReference type="ChEBI" id="CHEBI:57692"/>
    </cofactor>
</comment>
<evidence type="ECO:0000256" key="2">
    <source>
        <dbReference type="ARBA" id="ARBA00012512"/>
    </source>
</evidence>
<dbReference type="GO" id="GO:0050660">
    <property type="term" value="F:flavin adenine dinucleotide binding"/>
    <property type="evidence" value="ECO:0007669"/>
    <property type="project" value="TreeGrafter"/>
</dbReference>
<evidence type="ECO:0000256" key="1">
    <source>
        <dbReference type="ARBA" id="ARBA00001974"/>
    </source>
</evidence>
<dbReference type="AlphaFoldDB" id="A0A6C0HPM7"/>
<feature type="domain" description="ERV/ALR sulfhydryl oxidase" evidence="7">
    <location>
        <begin position="1"/>
        <end position="100"/>
    </location>
</feature>
<dbReference type="Gene3D" id="1.20.120.310">
    <property type="entry name" value="ERV/ALR sulfhydryl oxidase domain"/>
    <property type="match status" value="1"/>
</dbReference>
<evidence type="ECO:0000256" key="5">
    <source>
        <dbReference type="ARBA" id="ARBA00023002"/>
    </source>
</evidence>
<name>A0A6C0HPM7_9ZZZZ</name>
<keyword evidence="4" id="KW-0274">FAD</keyword>
<keyword evidence="6" id="KW-1015">Disulfide bond</keyword>